<name>A0A484LJ87_9ASTE</name>
<keyword evidence="3" id="KW-1185">Reference proteome</keyword>
<organism evidence="2 3">
    <name type="scientific">Cuscuta campestris</name>
    <dbReference type="NCBI Taxonomy" id="132261"/>
    <lineage>
        <taxon>Eukaryota</taxon>
        <taxon>Viridiplantae</taxon>
        <taxon>Streptophyta</taxon>
        <taxon>Embryophyta</taxon>
        <taxon>Tracheophyta</taxon>
        <taxon>Spermatophyta</taxon>
        <taxon>Magnoliopsida</taxon>
        <taxon>eudicotyledons</taxon>
        <taxon>Gunneridae</taxon>
        <taxon>Pentapetalae</taxon>
        <taxon>asterids</taxon>
        <taxon>lamiids</taxon>
        <taxon>Solanales</taxon>
        <taxon>Convolvulaceae</taxon>
        <taxon>Cuscuteae</taxon>
        <taxon>Cuscuta</taxon>
        <taxon>Cuscuta subgen. Grammica</taxon>
        <taxon>Cuscuta sect. Cleistogrammica</taxon>
    </lineage>
</organism>
<feature type="compositionally biased region" description="Polar residues" evidence="1">
    <location>
        <begin position="1"/>
        <end position="17"/>
    </location>
</feature>
<gene>
    <name evidence="2" type="ORF">CCAM_LOCUS18163</name>
</gene>
<accession>A0A484LJ87</accession>
<proteinExistence type="predicted"/>
<evidence type="ECO:0000313" key="2">
    <source>
        <dbReference type="EMBL" id="VFQ76387.1"/>
    </source>
</evidence>
<protein>
    <submittedName>
        <fullName evidence="2">Uncharacterized protein</fullName>
    </submittedName>
</protein>
<feature type="compositionally biased region" description="Gly residues" evidence="1">
    <location>
        <begin position="138"/>
        <end position="148"/>
    </location>
</feature>
<evidence type="ECO:0000313" key="3">
    <source>
        <dbReference type="Proteomes" id="UP000595140"/>
    </source>
</evidence>
<reference evidence="2 3" key="1">
    <citation type="submission" date="2018-04" db="EMBL/GenBank/DDBJ databases">
        <authorList>
            <person name="Vogel A."/>
        </authorList>
    </citation>
    <scope>NUCLEOTIDE SEQUENCE [LARGE SCALE GENOMIC DNA]</scope>
</reference>
<feature type="region of interest" description="Disordered" evidence="1">
    <location>
        <begin position="138"/>
        <end position="197"/>
    </location>
</feature>
<feature type="region of interest" description="Disordered" evidence="1">
    <location>
        <begin position="1"/>
        <end position="26"/>
    </location>
</feature>
<dbReference type="AlphaFoldDB" id="A0A484LJ87"/>
<dbReference type="Proteomes" id="UP000595140">
    <property type="component" value="Unassembled WGS sequence"/>
</dbReference>
<sequence>MTQSSMVSDSSCTPSSARTREEPSSAEDFRTLLSIGGSLPYFNVFSHQKCPIFMKVELKIMYRGSQADKAYEEMKSDALIEHERRPQQMGSPSKVTPESSHVAPSTSLAEITSRPSLLDILTGGESRATRPEVVLSAVGGGNPSGGGLVEVTKPHSTGPSSEDPAQVLQSESRIAADCPSSTHTSPPKDLAPFGQPMQGSSSAEANLYLIANCKFTMKTQNLFKQNWAFLQESLLSAKEAHAQGRKMIERVQKLATRPALSDIRPGSLRYSDYKYFSISF</sequence>
<feature type="region of interest" description="Disordered" evidence="1">
    <location>
        <begin position="84"/>
        <end position="109"/>
    </location>
</feature>
<evidence type="ECO:0000256" key="1">
    <source>
        <dbReference type="SAM" id="MobiDB-lite"/>
    </source>
</evidence>
<dbReference type="EMBL" id="OOIL02001543">
    <property type="protein sequence ID" value="VFQ76387.1"/>
    <property type="molecule type" value="Genomic_DNA"/>
</dbReference>
<feature type="compositionally biased region" description="Polar residues" evidence="1">
    <location>
        <begin position="88"/>
        <end position="109"/>
    </location>
</feature>